<protein>
    <recommendedName>
        <fullName evidence="3">4a-hydroxytetrahydrobiopterin dehydratase</fullName>
        <ecNumber evidence="3">4.2.1.96</ecNumber>
    </recommendedName>
</protein>
<dbReference type="SUPFAM" id="SSF55248">
    <property type="entry name" value="PCD-like"/>
    <property type="match status" value="1"/>
</dbReference>
<keyword evidence="6" id="KW-1185">Reference proteome</keyword>
<dbReference type="PANTHER" id="PTHR12599:SF0">
    <property type="entry name" value="PTERIN-4-ALPHA-CARBINOLAMINE DEHYDRATASE"/>
    <property type="match status" value="1"/>
</dbReference>
<reference evidence="5" key="1">
    <citation type="journal article" date="2019" name="PLoS Negl. Trop. Dis.">
        <title>Revisiting the worldwide diversity of Leptospira species in the environment.</title>
        <authorList>
            <person name="Vincent A.T."/>
            <person name="Schiettekatte O."/>
            <person name="Bourhy P."/>
            <person name="Veyrier F.J."/>
            <person name="Picardeau M."/>
        </authorList>
    </citation>
    <scope>NUCLEOTIDE SEQUENCE [LARGE SCALE GENOMIC DNA]</scope>
    <source>
        <strain evidence="5">201300427</strain>
    </source>
</reference>
<evidence type="ECO:0000256" key="1">
    <source>
        <dbReference type="ARBA" id="ARBA00001554"/>
    </source>
</evidence>
<evidence type="ECO:0000256" key="4">
    <source>
        <dbReference type="ARBA" id="ARBA00023239"/>
    </source>
</evidence>
<comment type="similarity">
    <text evidence="2">Belongs to the pterin-4-alpha-carbinolamine dehydratase family.</text>
</comment>
<sequence length="102" mass="12042">MKEVRILTEEEIKNVLSDLQKWKLETEDGIPKLVRSLEFEDFIQAFGYLTKIALLSETMNHHAEIKNAYNRVRLSLYTHTEKNITNLDRDFCYAAEKYLSSK</sequence>
<dbReference type="PANTHER" id="PTHR12599">
    <property type="entry name" value="PTERIN-4-ALPHA-CARBINOLAMINE DEHYDRATASE"/>
    <property type="match status" value="1"/>
</dbReference>
<dbReference type="RefSeq" id="WP_135758917.1">
    <property type="nucleotide sequence ID" value="NZ_RQHW01000008.1"/>
</dbReference>
<dbReference type="EC" id="4.2.1.96" evidence="3"/>
<proteinExistence type="inferred from homology"/>
<dbReference type="GO" id="GO:0006729">
    <property type="term" value="P:tetrahydrobiopterin biosynthetic process"/>
    <property type="evidence" value="ECO:0007669"/>
    <property type="project" value="InterPro"/>
</dbReference>
<dbReference type="GO" id="GO:0008124">
    <property type="term" value="F:4-alpha-hydroxytetrahydrobiopterin dehydratase activity"/>
    <property type="evidence" value="ECO:0007669"/>
    <property type="project" value="UniProtKB-EC"/>
</dbReference>
<accession>A0A4R9M3L1</accession>
<gene>
    <name evidence="5" type="ORF">EHS15_02255</name>
</gene>
<dbReference type="AlphaFoldDB" id="A0A4R9M3L1"/>
<dbReference type="InterPro" id="IPR036428">
    <property type="entry name" value="PCD_sf"/>
</dbReference>
<evidence type="ECO:0000313" key="5">
    <source>
        <dbReference type="EMBL" id="TGN20702.1"/>
    </source>
</evidence>
<dbReference type="OrthoDB" id="9794987at2"/>
<dbReference type="CDD" id="cd00488">
    <property type="entry name" value="PCD_DCoH"/>
    <property type="match status" value="1"/>
</dbReference>
<evidence type="ECO:0000256" key="2">
    <source>
        <dbReference type="ARBA" id="ARBA00006472"/>
    </source>
</evidence>
<keyword evidence="4" id="KW-0456">Lyase</keyword>
<name>A0A4R9M3L1_9LEPT</name>
<evidence type="ECO:0000256" key="3">
    <source>
        <dbReference type="ARBA" id="ARBA00013252"/>
    </source>
</evidence>
<dbReference type="Gene3D" id="3.30.1360.20">
    <property type="entry name" value="Transcriptional coactivator/pterin dehydratase"/>
    <property type="match status" value="1"/>
</dbReference>
<comment type="caution">
    <text evidence="5">The sequence shown here is derived from an EMBL/GenBank/DDBJ whole genome shotgun (WGS) entry which is preliminary data.</text>
</comment>
<dbReference type="Pfam" id="PF01329">
    <property type="entry name" value="Pterin_4a"/>
    <property type="match status" value="1"/>
</dbReference>
<evidence type="ECO:0000313" key="6">
    <source>
        <dbReference type="Proteomes" id="UP000298058"/>
    </source>
</evidence>
<comment type="catalytic activity">
    <reaction evidence="1">
        <text>(4aS,6R)-4a-hydroxy-L-erythro-5,6,7,8-tetrahydrobiopterin = (6R)-L-erythro-6,7-dihydrobiopterin + H2O</text>
        <dbReference type="Rhea" id="RHEA:11920"/>
        <dbReference type="ChEBI" id="CHEBI:15377"/>
        <dbReference type="ChEBI" id="CHEBI:15642"/>
        <dbReference type="ChEBI" id="CHEBI:43120"/>
        <dbReference type="EC" id="4.2.1.96"/>
    </reaction>
</comment>
<dbReference type="EMBL" id="RQHW01000008">
    <property type="protein sequence ID" value="TGN20702.1"/>
    <property type="molecule type" value="Genomic_DNA"/>
</dbReference>
<dbReference type="Proteomes" id="UP000298058">
    <property type="component" value="Unassembled WGS sequence"/>
</dbReference>
<organism evidence="5 6">
    <name type="scientific">Leptospira idonii</name>
    <dbReference type="NCBI Taxonomy" id="1193500"/>
    <lineage>
        <taxon>Bacteria</taxon>
        <taxon>Pseudomonadati</taxon>
        <taxon>Spirochaetota</taxon>
        <taxon>Spirochaetia</taxon>
        <taxon>Leptospirales</taxon>
        <taxon>Leptospiraceae</taxon>
        <taxon>Leptospira</taxon>
    </lineage>
</organism>
<dbReference type="InterPro" id="IPR001533">
    <property type="entry name" value="Pterin_deHydtase"/>
</dbReference>